<comment type="caution">
    <text evidence="1">The sequence shown here is derived from an EMBL/GenBank/DDBJ whole genome shotgun (WGS) entry which is preliminary data.</text>
</comment>
<evidence type="ECO:0000313" key="2">
    <source>
        <dbReference type="Proteomes" id="UP000051950"/>
    </source>
</evidence>
<protein>
    <submittedName>
        <fullName evidence="1">Uncharacterized protein</fullName>
    </submittedName>
</protein>
<sequence length="70" mass="7926">MEGAGGGFKFETQTLLPKPDPIAIGWNERSEIKCKAGELPPMECQTLLYKKIYKRISVLILDSLYLILQQ</sequence>
<dbReference type="AlphaFoldDB" id="A0A0T5VQX5"/>
<dbReference type="STRING" id="687842.ASU31_08875"/>
<gene>
    <name evidence="1" type="ORF">ASU31_08875</name>
</gene>
<organism evidence="1 2">
    <name type="scientific">Pedobacter ginsenosidimutans</name>
    <dbReference type="NCBI Taxonomy" id="687842"/>
    <lineage>
        <taxon>Bacteria</taxon>
        <taxon>Pseudomonadati</taxon>
        <taxon>Bacteroidota</taxon>
        <taxon>Sphingobacteriia</taxon>
        <taxon>Sphingobacteriales</taxon>
        <taxon>Sphingobacteriaceae</taxon>
        <taxon>Pedobacter</taxon>
    </lineage>
</organism>
<dbReference type="Proteomes" id="UP000051950">
    <property type="component" value="Unassembled WGS sequence"/>
</dbReference>
<reference evidence="1 2" key="1">
    <citation type="submission" date="2015-11" db="EMBL/GenBank/DDBJ databases">
        <title>Sequence of Pedobacter ginsenosidimutans.</title>
        <authorList>
            <person name="Carson E."/>
            <person name="Keyser V."/>
            <person name="Newman J."/>
            <person name="Miller J."/>
        </authorList>
    </citation>
    <scope>NUCLEOTIDE SEQUENCE [LARGE SCALE GENOMIC DNA]</scope>
    <source>
        <strain evidence="1 2">KACC 14530</strain>
    </source>
</reference>
<accession>A0A0T5VQX5</accession>
<dbReference type="EMBL" id="LMZQ01000005">
    <property type="protein sequence ID" value="KRT16278.1"/>
    <property type="molecule type" value="Genomic_DNA"/>
</dbReference>
<keyword evidence="2" id="KW-1185">Reference proteome</keyword>
<proteinExistence type="predicted"/>
<name>A0A0T5VQX5_9SPHI</name>
<evidence type="ECO:0000313" key="1">
    <source>
        <dbReference type="EMBL" id="KRT16278.1"/>
    </source>
</evidence>